<reference evidence="3" key="1">
    <citation type="journal article" date="2019" name="Int. J. Syst. Evol. Microbiol.">
        <title>The Global Catalogue of Microorganisms (GCM) 10K type strain sequencing project: providing services to taxonomists for standard genome sequencing and annotation.</title>
        <authorList>
            <consortium name="The Broad Institute Genomics Platform"/>
            <consortium name="The Broad Institute Genome Sequencing Center for Infectious Disease"/>
            <person name="Wu L."/>
            <person name="Ma J."/>
        </authorList>
    </citation>
    <scope>NUCLEOTIDE SEQUENCE [LARGE SCALE GENOMIC DNA]</scope>
    <source>
        <strain evidence="3">JCM 3389</strain>
    </source>
</reference>
<name>A0ABW4Y0J4_9FLAO</name>
<dbReference type="Pfam" id="PF01022">
    <property type="entry name" value="HTH_5"/>
    <property type="match status" value="1"/>
</dbReference>
<dbReference type="InterPro" id="IPR036388">
    <property type="entry name" value="WH-like_DNA-bd_sf"/>
</dbReference>
<evidence type="ECO:0000313" key="3">
    <source>
        <dbReference type="Proteomes" id="UP001597342"/>
    </source>
</evidence>
<protein>
    <submittedName>
        <fullName evidence="2">ArsR family transcriptional regulator</fullName>
    </submittedName>
</protein>
<dbReference type="RefSeq" id="WP_231562679.1">
    <property type="nucleotide sequence ID" value="NZ_JBHUHU010000004.1"/>
</dbReference>
<keyword evidence="3" id="KW-1185">Reference proteome</keyword>
<accession>A0ABW4Y0J4</accession>
<comment type="caution">
    <text evidence="2">The sequence shown here is derived from an EMBL/GenBank/DDBJ whole genome shotgun (WGS) entry which is preliminary data.</text>
</comment>
<sequence>MLALAGNETRLKILFWLNEEGELCPCDFADILEMSGGSG</sequence>
<dbReference type="Proteomes" id="UP001597342">
    <property type="component" value="Unassembled WGS sequence"/>
</dbReference>
<dbReference type="InterPro" id="IPR001845">
    <property type="entry name" value="HTH_ArsR_DNA-bd_dom"/>
</dbReference>
<organism evidence="2 3">
    <name type="scientific">Flagellimonas iocasae</name>
    <dbReference type="NCBI Taxonomy" id="2055905"/>
    <lineage>
        <taxon>Bacteria</taxon>
        <taxon>Pseudomonadati</taxon>
        <taxon>Bacteroidota</taxon>
        <taxon>Flavobacteriia</taxon>
        <taxon>Flavobacteriales</taxon>
        <taxon>Flavobacteriaceae</taxon>
        <taxon>Flagellimonas</taxon>
    </lineage>
</organism>
<dbReference type="InterPro" id="IPR036390">
    <property type="entry name" value="WH_DNA-bd_sf"/>
</dbReference>
<gene>
    <name evidence="2" type="ORF">ACFSJE_13770</name>
</gene>
<evidence type="ECO:0000313" key="2">
    <source>
        <dbReference type="EMBL" id="MFD2100850.1"/>
    </source>
</evidence>
<dbReference type="PROSITE" id="PS50987">
    <property type="entry name" value="HTH_ARSR_2"/>
    <property type="match status" value="1"/>
</dbReference>
<dbReference type="SUPFAM" id="SSF46785">
    <property type="entry name" value="Winged helix' DNA-binding domain"/>
    <property type="match status" value="1"/>
</dbReference>
<dbReference type="Gene3D" id="1.10.10.10">
    <property type="entry name" value="Winged helix-like DNA-binding domain superfamily/Winged helix DNA-binding domain"/>
    <property type="match status" value="1"/>
</dbReference>
<proteinExistence type="predicted"/>
<dbReference type="EMBL" id="JBHUHU010000004">
    <property type="protein sequence ID" value="MFD2100850.1"/>
    <property type="molecule type" value="Genomic_DNA"/>
</dbReference>
<evidence type="ECO:0000259" key="1">
    <source>
        <dbReference type="PROSITE" id="PS50987"/>
    </source>
</evidence>
<feature type="domain" description="HTH arsR-type" evidence="1">
    <location>
        <begin position="1"/>
        <end position="39"/>
    </location>
</feature>